<dbReference type="GO" id="GO:0020037">
    <property type="term" value="F:heme binding"/>
    <property type="evidence" value="ECO:0007669"/>
    <property type="project" value="InterPro"/>
</dbReference>
<comment type="cofactor">
    <cofactor evidence="5">
        <name>heme</name>
        <dbReference type="ChEBI" id="CHEBI:30413"/>
    </cofactor>
</comment>
<dbReference type="InterPro" id="IPR036396">
    <property type="entry name" value="Cyt_P450_sf"/>
</dbReference>
<evidence type="ECO:0000313" key="7">
    <source>
        <dbReference type="Proteomes" id="UP000515154"/>
    </source>
</evidence>
<evidence type="ECO:0000256" key="6">
    <source>
        <dbReference type="RuleBase" id="RU000461"/>
    </source>
</evidence>
<dbReference type="PROSITE" id="PS00086">
    <property type="entry name" value="CYTOCHROME_P450"/>
    <property type="match status" value="1"/>
</dbReference>
<dbReference type="InterPro" id="IPR017972">
    <property type="entry name" value="Cyt_P450_CS"/>
</dbReference>
<dbReference type="GO" id="GO:0005506">
    <property type="term" value="F:iron ion binding"/>
    <property type="evidence" value="ECO:0007669"/>
    <property type="project" value="InterPro"/>
</dbReference>
<dbReference type="InterPro" id="IPR002401">
    <property type="entry name" value="Cyt_P450_E_grp-I"/>
</dbReference>
<keyword evidence="5 6" id="KW-0349">Heme</keyword>
<comment type="subcellular location">
    <subcellularLocation>
        <location evidence="1">Endoplasmic reticulum membrane</location>
    </subcellularLocation>
</comment>
<keyword evidence="3" id="KW-0256">Endoplasmic reticulum</keyword>
<accession>A0A7E6ETD9</accession>
<dbReference type="AlphaFoldDB" id="A0A7E6ETD9"/>
<evidence type="ECO:0000256" key="5">
    <source>
        <dbReference type="PIRSR" id="PIRSR602401-1"/>
    </source>
</evidence>
<feature type="binding site" description="axial binding residue" evidence="5">
    <location>
        <position position="448"/>
    </location>
    <ligand>
        <name>heme</name>
        <dbReference type="ChEBI" id="CHEBI:30413"/>
    </ligand>
    <ligandPart>
        <name>Fe</name>
        <dbReference type="ChEBI" id="CHEBI:18248"/>
    </ligandPart>
</feature>
<gene>
    <name evidence="8" type="primary">LOC115212257</name>
</gene>
<dbReference type="SUPFAM" id="SSF48264">
    <property type="entry name" value="Cytochrome P450"/>
    <property type="match status" value="1"/>
</dbReference>
<comment type="similarity">
    <text evidence="2 6">Belongs to the cytochrome P450 family.</text>
</comment>
<dbReference type="PANTHER" id="PTHR24291">
    <property type="entry name" value="CYTOCHROME P450 FAMILY 4"/>
    <property type="match status" value="1"/>
</dbReference>
<dbReference type="RefSeq" id="XP_036358936.1">
    <property type="nucleotide sequence ID" value="XM_036503043.1"/>
</dbReference>
<evidence type="ECO:0000256" key="4">
    <source>
        <dbReference type="ARBA" id="ARBA00023136"/>
    </source>
</evidence>
<reference evidence="8" key="1">
    <citation type="submission" date="2025-08" db="UniProtKB">
        <authorList>
            <consortium name="RefSeq"/>
        </authorList>
    </citation>
    <scope>IDENTIFICATION</scope>
</reference>
<dbReference type="PRINTS" id="PR00385">
    <property type="entry name" value="P450"/>
</dbReference>
<proteinExistence type="inferred from homology"/>
<keyword evidence="6" id="KW-0503">Monooxygenase</keyword>
<dbReference type="InterPro" id="IPR050196">
    <property type="entry name" value="Cytochrome_P450_Monoox"/>
</dbReference>
<evidence type="ECO:0000256" key="1">
    <source>
        <dbReference type="ARBA" id="ARBA00004586"/>
    </source>
</evidence>
<evidence type="ECO:0000313" key="8">
    <source>
        <dbReference type="RefSeq" id="XP_036358936.1"/>
    </source>
</evidence>
<evidence type="ECO:0000256" key="3">
    <source>
        <dbReference type="ARBA" id="ARBA00022824"/>
    </source>
</evidence>
<dbReference type="PANTHER" id="PTHR24291:SF189">
    <property type="entry name" value="CYTOCHROME P450 4C3-RELATED"/>
    <property type="match status" value="1"/>
</dbReference>
<dbReference type="KEGG" id="osn:115212257"/>
<protein>
    <submittedName>
        <fullName evidence="8">Cytochrome P450 4V2-like isoform X1</fullName>
    </submittedName>
</protein>
<name>A0A7E6ETD9_9MOLL</name>
<keyword evidence="7" id="KW-1185">Reference proteome</keyword>
<dbReference type="GO" id="GO:0005789">
    <property type="term" value="C:endoplasmic reticulum membrane"/>
    <property type="evidence" value="ECO:0007669"/>
    <property type="project" value="UniProtKB-SubCell"/>
</dbReference>
<dbReference type="InterPro" id="IPR001128">
    <property type="entry name" value="Cyt_P450"/>
</dbReference>
<dbReference type="Pfam" id="PF00067">
    <property type="entry name" value="p450"/>
    <property type="match status" value="1"/>
</dbReference>
<dbReference type="PRINTS" id="PR00463">
    <property type="entry name" value="EP450I"/>
</dbReference>
<dbReference type="GO" id="GO:0016705">
    <property type="term" value="F:oxidoreductase activity, acting on paired donors, with incorporation or reduction of molecular oxygen"/>
    <property type="evidence" value="ECO:0007669"/>
    <property type="project" value="InterPro"/>
</dbReference>
<organism evidence="7 8">
    <name type="scientific">Octopus sinensis</name>
    <name type="common">East Asian common octopus</name>
    <dbReference type="NCBI Taxonomy" id="2607531"/>
    <lineage>
        <taxon>Eukaryota</taxon>
        <taxon>Metazoa</taxon>
        <taxon>Spiralia</taxon>
        <taxon>Lophotrochozoa</taxon>
        <taxon>Mollusca</taxon>
        <taxon>Cephalopoda</taxon>
        <taxon>Coleoidea</taxon>
        <taxon>Octopodiformes</taxon>
        <taxon>Octopoda</taxon>
        <taxon>Incirrata</taxon>
        <taxon>Octopodidae</taxon>
        <taxon>Octopus</taxon>
    </lineage>
</organism>
<sequence length="501" mass="58314">MFVAGVFLLLIVALLSFRVLRNYSKILSNFKHLPCMKSWHLIGDIPRIRGNNKERFGKLMKICEEFREHGVLCFWFGLRPTLYVFKDKYIQDVIGNTKHIEKSFFYKFAHSWLGNGLLTSTGSRWFKSRKMLTPSFHYNILNNFLIVMQNQSNILCNNLDKMVGKGEFDVRSHIANCTLDIITETAMGQCVNAQGDDGNSEYIYSVKRMTDIISYQLQSPWLWPDLIFNLHPLGKEATKCLKVLHGFTNKMIKDRSELYLENRKKSSNNKDEDEESRGKKKLAFLDTLLDKLHEGEIDQTMLREEVDTFMFEGHDTTLAGISWTLYFIAAYPDVQKKLQKEIDNFYGENEEPTLTNLKKLIYLECVIKEVQRLYPSVAVMGRLAAENFKVGPYEVKKGTSISIMISALHRDPKNFPDPDRFDPDRFLTEDRNIHPYAFIPFSAGPRNCIGQRFAMIEEKVVLSRIIQRFNLETTQKREELEPSLELVLRPLNGIRLKFTHR</sequence>
<dbReference type="Gene3D" id="1.10.630.10">
    <property type="entry name" value="Cytochrome P450"/>
    <property type="match status" value="1"/>
</dbReference>
<dbReference type="Proteomes" id="UP000515154">
    <property type="component" value="Linkage group LG5"/>
</dbReference>
<keyword evidence="5 6" id="KW-0479">Metal-binding</keyword>
<keyword evidence="4" id="KW-0472">Membrane</keyword>
<keyword evidence="6" id="KW-0560">Oxidoreductase</keyword>
<evidence type="ECO:0000256" key="2">
    <source>
        <dbReference type="ARBA" id="ARBA00010617"/>
    </source>
</evidence>
<dbReference type="GO" id="GO:0004497">
    <property type="term" value="F:monooxygenase activity"/>
    <property type="evidence" value="ECO:0007669"/>
    <property type="project" value="UniProtKB-KW"/>
</dbReference>
<keyword evidence="5 6" id="KW-0408">Iron</keyword>